<accession>A0A8J8P4P6</accession>
<dbReference type="SUPFAM" id="SSF118375">
    <property type="entry name" value="Synuclein"/>
    <property type="match status" value="1"/>
</dbReference>
<dbReference type="OrthoDB" id="320842at2759"/>
<feature type="coiled-coil region" evidence="1">
    <location>
        <begin position="81"/>
        <end position="155"/>
    </location>
</feature>
<keyword evidence="1" id="KW-0175">Coiled coil</keyword>
<sequence length="159" mass="18689">MENTLSSRPVYERIIFNRADQSVSGFTFETREDLAYVEHYVYKKKEGDTTDSTEKTLYDMFLYKNPGLKKLLRFKLHNWGVQTMESIIKKEQELARKLQQQLQEVKDKVVCEAKEAKDKIVTSAENLVSSTSVILKEKYNEIKLTTKKADDKQRQDRKI</sequence>
<dbReference type="EMBL" id="RRYP01000740">
    <property type="protein sequence ID" value="TNV86923.1"/>
    <property type="molecule type" value="Genomic_DNA"/>
</dbReference>
<protein>
    <submittedName>
        <fullName evidence="2">Uncharacterized protein</fullName>
    </submittedName>
</protein>
<gene>
    <name evidence="2" type="ORF">FGO68_gene1729</name>
</gene>
<proteinExistence type="predicted"/>
<evidence type="ECO:0000256" key="1">
    <source>
        <dbReference type="SAM" id="Coils"/>
    </source>
</evidence>
<keyword evidence="3" id="KW-1185">Reference proteome</keyword>
<comment type="caution">
    <text evidence="2">The sequence shown here is derived from an EMBL/GenBank/DDBJ whole genome shotgun (WGS) entry which is preliminary data.</text>
</comment>
<name>A0A8J8P4P6_HALGN</name>
<evidence type="ECO:0000313" key="3">
    <source>
        <dbReference type="Proteomes" id="UP000785679"/>
    </source>
</evidence>
<reference evidence="2" key="1">
    <citation type="submission" date="2019-06" db="EMBL/GenBank/DDBJ databases">
        <authorList>
            <person name="Zheng W."/>
        </authorList>
    </citation>
    <scope>NUCLEOTIDE SEQUENCE</scope>
    <source>
        <strain evidence="2">QDHG01</strain>
    </source>
</reference>
<dbReference type="AlphaFoldDB" id="A0A8J8P4P6"/>
<organism evidence="2 3">
    <name type="scientific">Halteria grandinella</name>
    <dbReference type="NCBI Taxonomy" id="5974"/>
    <lineage>
        <taxon>Eukaryota</taxon>
        <taxon>Sar</taxon>
        <taxon>Alveolata</taxon>
        <taxon>Ciliophora</taxon>
        <taxon>Intramacronucleata</taxon>
        <taxon>Spirotrichea</taxon>
        <taxon>Stichotrichia</taxon>
        <taxon>Sporadotrichida</taxon>
        <taxon>Halteriidae</taxon>
        <taxon>Halteria</taxon>
    </lineage>
</organism>
<dbReference type="Proteomes" id="UP000785679">
    <property type="component" value="Unassembled WGS sequence"/>
</dbReference>
<evidence type="ECO:0000313" key="2">
    <source>
        <dbReference type="EMBL" id="TNV86923.1"/>
    </source>
</evidence>